<dbReference type="Pfam" id="PF07786">
    <property type="entry name" value="HGSNAT_cat"/>
    <property type="match status" value="1"/>
</dbReference>
<feature type="transmembrane region" description="Helical" evidence="1">
    <location>
        <begin position="81"/>
        <end position="100"/>
    </location>
</feature>
<protein>
    <submittedName>
        <fullName evidence="3">Acyltransferase</fullName>
    </submittedName>
</protein>
<feature type="transmembrane region" description="Helical" evidence="1">
    <location>
        <begin position="45"/>
        <end position="69"/>
    </location>
</feature>
<keyword evidence="4" id="KW-1185">Reference proteome</keyword>
<feature type="domain" description="Heparan-alpha-glucosaminide N-acetyltransferase catalytic" evidence="2">
    <location>
        <begin position="10"/>
        <end position="146"/>
    </location>
</feature>
<comment type="caution">
    <text evidence="3">The sequence shown here is derived from an EMBL/GenBank/DDBJ whole genome shotgun (WGS) entry which is preliminary data.</text>
</comment>
<accession>A0ABS2NUX1</accession>
<organism evidence="3 4">
    <name type="scientific">Sutcliffiella tianshenii</name>
    <dbReference type="NCBI Taxonomy" id="1463404"/>
    <lineage>
        <taxon>Bacteria</taxon>
        <taxon>Bacillati</taxon>
        <taxon>Bacillota</taxon>
        <taxon>Bacilli</taxon>
        <taxon>Bacillales</taxon>
        <taxon>Bacillaceae</taxon>
        <taxon>Sutcliffiella</taxon>
    </lineage>
</organism>
<feature type="transmembrane region" description="Helical" evidence="1">
    <location>
        <begin position="298"/>
        <end position="316"/>
    </location>
</feature>
<dbReference type="PANTHER" id="PTHR31061:SF24">
    <property type="entry name" value="LD22376P"/>
    <property type="match status" value="1"/>
</dbReference>
<feature type="transmembrane region" description="Helical" evidence="1">
    <location>
        <begin position="248"/>
        <end position="272"/>
    </location>
</feature>
<dbReference type="InterPro" id="IPR012429">
    <property type="entry name" value="HGSNAT_cat"/>
</dbReference>
<proteinExistence type="predicted"/>
<evidence type="ECO:0000313" key="4">
    <source>
        <dbReference type="Proteomes" id="UP000737402"/>
    </source>
</evidence>
<evidence type="ECO:0000259" key="2">
    <source>
        <dbReference type="Pfam" id="PF07786"/>
    </source>
</evidence>
<feature type="transmembrane region" description="Helical" evidence="1">
    <location>
        <begin position="131"/>
        <end position="150"/>
    </location>
</feature>
<feature type="transmembrane region" description="Helical" evidence="1">
    <location>
        <begin position="194"/>
        <end position="216"/>
    </location>
</feature>
<feature type="transmembrane region" description="Helical" evidence="1">
    <location>
        <begin position="336"/>
        <end position="359"/>
    </location>
</feature>
<evidence type="ECO:0000313" key="3">
    <source>
        <dbReference type="EMBL" id="MBM7618397.1"/>
    </source>
</evidence>
<dbReference type="Proteomes" id="UP000737402">
    <property type="component" value="Unassembled WGS sequence"/>
</dbReference>
<sequence length="368" mass="41352">MEKKAASSKRFISIDVTRGLIVLIAVFVSAIPWGGYEYLHHAPWYGFTITDFLFPALLTLYGLGLGLAYKNGVKWKGVLKRSLLLILYGLIFNFIVGWSLDLGNLRFTGVLQLFGITGLVVMLITRAVTTWKWMLTLSILICGTYMLLLLSTSTGCEGGVPQTDCNLSGIIDKKIFGENHMYAQGEKGFDPEGILSIFSSISNVLMGYAVGTVISLKQNVNRRIFGIGIILFTLSFIVYPFIEFNKRIWSPSFALLTGGMTILLLALLFLIFDTRERKGRKISSFSLWYLEAVGRNSLLIYFGKMILLAIIGKIQIDFLNKEATVSSHLFNYFGSISSYPHILYGGFFFVFWSIVAMILHSRKLYFKV</sequence>
<evidence type="ECO:0000256" key="1">
    <source>
        <dbReference type="SAM" id="Phobius"/>
    </source>
</evidence>
<feature type="transmembrane region" description="Helical" evidence="1">
    <location>
        <begin position="223"/>
        <end position="242"/>
    </location>
</feature>
<keyword evidence="3" id="KW-0808">Transferase</keyword>
<feature type="transmembrane region" description="Helical" evidence="1">
    <location>
        <begin position="12"/>
        <end position="33"/>
    </location>
</feature>
<keyword evidence="1" id="KW-0812">Transmembrane</keyword>
<name>A0ABS2NUX1_9BACI</name>
<gene>
    <name evidence="3" type="ORF">JOC95_000239</name>
</gene>
<keyword evidence="3" id="KW-0012">Acyltransferase</keyword>
<dbReference type="PANTHER" id="PTHR31061">
    <property type="entry name" value="LD22376P"/>
    <property type="match status" value="1"/>
</dbReference>
<keyword evidence="1" id="KW-0472">Membrane</keyword>
<feature type="transmembrane region" description="Helical" evidence="1">
    <location>
        <begin position="106"/>
        <end position="124"/>
    </location>
</feature>
<dbReference type="GO" id="GO:0016746">
    <property type="term" value="F:acyltransferase activity"/>
    <property type="evidence" value="ECO:0007669"/>
    <property type="project" value="UniProtKB-KW"/>
</dbReference>
<reference evidence="3 4" key="1">
    <citation type="submission" date="2021-01" db="EMBL/GenBank/DDBJ databases">
        <title>Genomic Encyclopedia of Type Strains, Phase IV (KMG-IV): sequencing the most valuable type-strain genomes for metagenomic binning, comparative biology and taxonomic classification.</title>
        <authorList>
            <person name="Goeker M."/>
        </authorList>
    </citation>
    <scope>NUCLEOTIDE SEQUENCE [LARGE SCALE GENOMIC DNA]</scope>
    <source>
        <strain evidence="3 4">DSM 25879</strain>
    </source>
</reference>
<keyword evidence="1" id="KW-1133">Transmembrane helix</keyword>
<dbReference type="EMBL" id="JAFBED010000001">
    <property type="protein sequence ID" value="MBM7618397.1"/>
    <property type="molecule type" value="Genomic_DNA"/>
</dbReference>
<dbReference type="RefSeq" id="WP_204412655.1">
    <property type="nucleotide sequence ID" value="NZ_JAFBED010000001.1"/>
</dbReference>